<dbReference type="Pfam" id="PF00078">
    <property type="entry name" value="RVT_1"/>
    <property type="match status" value="1"/>
</dbReference>
<dbReference type="AlphaFoldDB" id="A0A5B6YXE9"/>
<gene>
    <name evidence="2" type="ORF">Din_005779</name>
</gene>
<protein>
    <recommendedName>
        <fullName evidence="1">Reverse transcriptase domain-containing protein</fullName>
    </recommendedName>
</protein>
<dbReference type="EMBL" id="GHES01005779">
    <property type="protein sequence ID" value="MPA36338.1"/>
    <property type="molecule type" value="Transcribed_RNA"/>
</dbReference>
<evidence type="ECO:0000313" key="2">
    <source>
        <dbReference type="EMBL" id="MPA36338.1"/>
    </source>
</evidence>
<dbReference type="PANTHER" id="PTHR46890">
    <property type="entry name" value="NON-LTR RETROLELEMENT REVERSE TRANSCRIPTASE-LIKE PROTEIN-RELATED"/>
    <property type="match status" value="1"/>
</dbReference>
<feature type="domain" description="Reverse transcriptase" evidence="1">
    <location>
        <begin position="56"/>
        <end position="109"/>
    </location>
</feature>
<proteinExistence type="predicted"/>
<accession>A0A5B6YXE9</accession>
<name>A0A5B6YXE9_DAVIN</name>
<evidence type="ECO:0000259" key="1">
    <source>
        <dbReference type="Pfam" id="PF00078"/>
    </source>
</evidence>
<dbReference type="PANTHER" id="PTHR46890:SF48">
    <property type="entry name" value="RNA-DIRECTED DNA POLYMERASE"/>
    <property type="match status" value="1"/>
</dbReference>
<sequence>MFEIKGDKAPGPDGFNGTFFQKNWDLVGQEVTNAIMFFFQNSKLQPEWNATAITLIPKTHNPSTMKDFRPISCCNTLYKCIAKVLANRIKPLLPSLISNNQAAFIKGRNYR</sequence>
<dbReference type="InterPro" id="IPR000477">
    <property type="entry name" value="RT_dom"/>
</dbReference>
<dbReference type="InterPro" id="IPR052343">
    <property type="entry name" value="Retrotransposon-Effector_Assoc"/>
</dbReference>
<dbReference type="SUPFAM" id="SSF56672">
    <property type="entry name" value="DNA/RNA polymerases"/>
    <property type="match status" value="1"/>
</dbReference>
<dbReference type="InterPro" id="IPR043502">
    <property type="entry name" value="DNA/RNA_pol_sf"/>
</dbReference>
<organism evidence="2">
    <name type="scientific">Davidia involucrata</name>
    <name type="common">Dove tree</name>
    <dbReference type="NCBI Taxonomy" id="16924"/>
    <lineage>
        <taxon>Eukaryota</taxon>
        <taxon>Viridiplantae</taxon>
        <taxon>Streptophyta</taxon>
        <taxon>Embryophyta</taxon>
        <taxon>Tracheophyta</taxon>
        <taxon>Spermatophyta</taxon>
        <taxon>Magnoliopsida</taxon>
        <taxon>eudicotyledons</taxon>
        <taxon>Gunneridae</taxon>
        <taxon>Pentapetalae</taxon>
        <taxon>asterids</taxon>
        <taxon>Cornales</taxon>
        <taxon>Nyssaceae</taxon>
        <taxon>Davidia</taxon>
    </lineage>
</organism>
<reference evidence="2" key="1">
    <citation type="submission" date="2019-08" db="EMBL/GenBank/DDBJ databases">
        <title>Reference gene set and small RNA set construction with multiple tissues from Davidia involucrata Baill.</title>
        <authorList>
            <person name="Yang H."/>
            <person name="Zhou C."/>
            <person name="Li G."/>
            <person name="Wang J."/>
            <person name="Gao P."/>
            <person name="Wang M."/>
            <person name="Wang R."/>
            <person name="Zhao Y."/>
        </authorList>
    </citation>
    <scope>NUCLEOTIDE SEQUENCE</scope>
    <source>
        <tissue evidence="2">Mixed with DoveR01_LX</tissue>
    </source>
</reference>